<accession>U2Z820</accession>
<reference evidence="3" key="1">
    <citation type="journal article" date="2013" name="Genome Announc.">
        <title>Draft Genome Sequence of Loktanella cinnabarina LL-001T, Isolated from Deep-Sea Floor Sediment.</title>
        <authorList>
            <person name="Nishi S."/>
            <person name="Tsubouchi T."/>
            <person name="Takaki Y."/>
            <person name="Koyanagi R."/>
            <person name="Satoh N."/>
            <person name="Maruyama T."/>
            <person name="Hatada Y."/>
        </authorList>
    </citation>
    <scope>NUCLEOTIDE SEQUENCE [LARGE SCALE GENOMIC DNA]</scope>
    <source>
        <strain evidence="3">LL-001</strain>
    </source>
</reference>
<dbReference type="EMBL" id="BATB01000111">
    <property type="protein sequence ID" value="GAD57605.1"/>
    <property type="molecule type" value="Genomic_DNA"/>
</dbReference>
<comment type="caution">
    <text evidence="3">The sequence shown here is derived from an EMBL/GenBank/DDBJ whole genome shotgun (WGS) entry which is preliminary data.</text>
</comment>
<keyword evidence="2" id="KW-1133">Transmembrane helix</keyword>
<keyword evidence="2" id="KW-0472">Membrane</keyword>
<feature type="region of interest" description="Disordered" evidence="1">
    <location>
        <begin position="38"/>
        <end position="60"/>
    </location>
</feature>
<dbReference type="Proteomes" id="UP000016566">
    <property type="component" value="Unassembled WGS sequence"/>
</dbReference>
<proteinExistence type="predicted"/>
<organism evidence="3 4">
    <name type="scientific">Limimaricola cinnabarinus LL-001</name>
    <dbReference type="NCBI Taxonomy" id="1337093"/>
    <lineage>
        <taxon>Bacteria</taxon>
        <taxon>Pseudomonadati</taxon>
        <taxon>Pseudomonadota</taxon>
        <taxon>Alphaproteobacteria</taxon>
        <taxon>Rhodobacterales</taxon>
        <taxon>Paracoccaceae</taxon>
        <taxon>Limimaricola</taxon>
    </lineage>
</organism>
<evidence type="ECO:0000313" key="4">
    <source>
        <dbReference type="Proteomes" id="UP000016566"/>
    </source>
</evidence>
<evidence type="ECO:0000256" key="2">
    <source>
        <dbReference type="SAM" id="Phobius"/>
    </source>
</evidence>
<keyword evidence="2" id="KW-0812">Transmembrane</keyword>
<dbReference type="AlphaFoldDB" id="U2Z820"/>
<sequence>MTGIAILLVYVMAFVLAAALAGLLRRGRIRRADFSSLKTVPSATKARSVPIASPPSPRSW</sequence>
<name>U2Z820_9RHOB</name>
<keyword evidence="4" id="KW-1185">Reference proteome</keyword>
<feature type="transmembrane region" description="Helical" evidence="2">
    <location>
        <begin position="6"/>
        <end position="24"/>
    </location>
</feature>
<evidence type="ECO:0000313" key="3">
    <source>
        <dbReference type="EMBL" id="GAD57605.1"/>
    </source>
</evidence>
<protein>
    <submittedName>
        <fullName evidence="3">Uncharacterized protein</fullName>
    </submittedName>
</protein>
<evidence type="ECO:0000256" key="1">
    <source>
        <dbReference type="SAM" id="MobiDB-lite"/>
    </source>
</evidence>
<dbReference type="STRING" id="1337093.MBELCI_3657"/>
<gene>
    <name evidence="3" type="ORF">MBELCI_3657</name>
</gene>